<dbReference type="AlphaFoldDB" id="A0A927WBK5"/>
<name>A0A927WBK5_9CLOT</name>
<evidence type="ECO:0000313" key="2">
    <source>
        <dbReference type="Proteomes" id="UP000768462"/>
    </source>
</evidence>
<accession>A0A927WBK5</accession>
<proteinExistence type="predicted"/>
<dbReference type="SUPFAM" id="SSF56300">
    <property type="entry name" value="Metallo-dependent phosphatases"/>
    <property type="match status" value="1"/>
</dbReference>
<organism evidence="1 2">
    <name type="scientific">Clostridium sulfidigenes</name>
    <dbReference type="NCBI Taxonomy" id="318464"/>
    <lineage>
        <taxon>Bacteria</taxon>
        <taxon>Bacillati</taxon>
        <taxon>Bacillota</taxon>
        <taxon>Clostridia</taxon>
        <taxon>Eubacteriales</taxon>
        <taxon>Clostridiaceae</taxon>
        <taxon>Clostridium</taxon>
    </lineage>
</organism>
<gene>
    <name evidence="1" type="ORF">E7215_17120</name>
</gene>
<dbReference type="EMBL" id="SVCM01000206">
    <property type="protein sequence ID" value="MBE6061861.1"/>
    <property type="molecule type" value="Genomic_DNA"/>
</dbReference>
<evidence type="ECO:0008006" key="3">
    <source>
        <dbReference type="Google" id="ProtNLM"/>
    </source>
</evidence>
<protein>
    <recommendedName>
        <fullName evidence="3">Calcineurin-like phosphoesterase domain-containing protein</fullName>
    </recommendedName>
</protein>
<dbReference type="Gene3D" id="3.60.21.10">
    <property type="match status" value="1"/>
</dbReference>
<evidence type="ECO:0000313" key="1">
    <source>
        <dbReference type="EMBL" id="MBE6061861.1"/>
    </source>
</evidence>
<dbReference type="Proteomes" id="UP000768462">
    <property type="component" value="Unassembled WGS sequence"/>
</dbReference>
<dbReference type="InterPro" id="IPR029052">
    <property type="entry name" value="Metallo-depent_PP-like"/>
</dbReference>
<sequence length="428" mass="49656">MDWKNEAKTLRFEQNKSWTDIAKILKDKGYFPNVELHRTKERIRGYIRSLPEYKAKQKQVIDDIKSGYSSKIEYKSDGSTTFEGIIALMEGEPITPEIIMKAHNLDNKEWDVVTYRNNFWQTQAKGGRKLLLYQSKITVKPKKKQEITFEDIDRYFEAKDYSKDKLPIECIDYDPVGEILEIKVPDLHIGLLSWREETGSDYDLKIVKKHFFMCINDIVERCKHTKLKKIVFVTLGDILHVDNDDGTTTKGTKQQVDGRMAKITECAEDMLIDGITILGELAPVEYIYVAGNHDRVCGYMLARSIANVFRNDPNVICDTSPNPIKYRRFGVSLVLYHHGDAPKKNLGEIPMKFAREEISKSKFVEINLGHQHIEETTYVNGYRVRHFPVICASSYWEHQQAYGNDMKAIVCDIRNEKTGLRDTWYTMI</sequence>
<comment type="caution">
    <text evidence="1">The sequence shown here is derived from an EMBL/GenBank/DDBJ whole genome shotgun (WGS) entry which is preliminary data.</text>
</comment>
<reference evidence="1" key="1">
    <citation type="submission" date="2019-04" db="EMBL/GenBank/DDBJ databases">
        <title>Evolution of Biomass-Degrading Anaerobic Consortia Revealed by Metagenomics.</title>
        <authorList>
            <person name="Peng X."/>
        </authorList>
    </citation>
    <scope>NUCLEOTIDE SEQUENCE</scope>
    <source>
        <strain evidence="1">SIG254</strain>
    </source>
</reference>